<reference evidence="2 3" key="1">
    <citation type="submission" date="2017-04" db="EMBL/GenBank/DDBJ databases">
        <title>Whole genome sequence of Bdellovibrio bacteriovorus strain SSB218315.</title>
        <authorList>
            <person name="Oyedara O."/>
            <person name="Rodriguez-Perez M.A."/>
        </authorList>
    </citation>
    <scope>NUCLEOTIDE SEQUENCE [LARGE SCALE GENOMIC DNA]</scope>
    <source>
        <strain evidence="2 3">SSB218315</strain>
    </source>
</reference>
<dbReference type="RefSeq" id="WP_088565707.1">
    <property type="nucleotide sequence ID" value="NZ_CP020946.1"/>
</dbReference>
<dbReference type="OrthoDB" id="8451859at2"/>
<dbReference type="Pfam" id="PF12680">
    <property type="entry name" value="SnoaL_2"/>
    <property type="match status" value="1"/>
</dbReference>
<dbReference type="AlphaFoldDB" id="A0A1Z3N9S5"/>
<dbReference type="InterPro" id="IPR037401">
    <property type="entry name" value="SnoaL-like"/>
</dbReference>
<dbReference type="PANTHER" id="PTHR41252">
    <property type="entry name" value="BLR2505 PROTEIN"/>
    <property type="match status" value="1"/>
</dbReference>
<dbReference type="PANTHER" id="PTHR41252:SF1">
    <property type="entry name" value="BLR2505 PROTEIN"/>
    <property type="match status" value="1"/>
</dbReference>
<organism evidence="2 3">
    <name type="scientific">Bdellovibrio bacteriovorus</name>
    <dbReference type="NCBI Taxonomy" id="959"/>
    <lineage>
        <taxon>Bacteria</taxon>
        <taxon>Pseudomonadati</taxon>
        <taxon>Bdellovibrionota</taxon>
        <taxon>Bdellovibrionia</taxon>
        <taxon>Bdellovibrionales</taxon>
        <taxon>Pseudobdellovibrionaceae</taxon>
        <taxon>Bdellovibrio</taxon>
    </lineage>
</organism>
<feature type="domain" description="SnoaL-like" evidence="1">
    <location>
        <begin position="7"/>
        <end position="111"/>
    </location>
</feature>
<sequence length="128" mass="14664">MTNESIVREVYALLNSDDIPALRQYFDPEVERIEPEGFPMSGTYKGIEAMMKHFSTARATWAEGTCKPEKILNAGDKYVVFVKVHVRLKDRSDWIEGNVADGFIVRNGKIIFMRTFTDSQKAVEWAEI</sequence>
<gene>
    <name evidence="2" type="ORF">B9G79_11950</name>
</gene>
<name>A0A1Z3N9S5_BDEBC</name>
<proteinExistence type="predicted"/>
<evidence type="ECO:0000259" key="1">
    <source>
        <dbReference type="Pfam" id="PF12680"/>
    </source>
</evidence>
<accession>A0A1Z3N9S5</accession>
<evidence type="ECO:0000313" key="3">
    <source>
        <dbReference type="Proteomes" id="UP000197003"/>
    </source>
</evidence>
<dbReference type="Gene3D" id="3.10.450.50">
    <property type="match status" value="1"/>
</dbReference>
<dbReference type="InterPro" id="IPR032710">
    <property type="entry name" value="NTF2-like_dom_sf"/>
</dbReference>
<dbReference type="EMBL" id="CP020946">
    <property type="protein sequence ID" value="ASD64228.1"/>
    <property type="molecule type" value="Genomic_DNA"/>
</dbReference>
<protein>
    <recommendedName>
        <fullName evidence="1">SnoaL-like domain-containing protein</fullName>
    </recommendedName>
</protein>
<dbReference type="SUPFAM" id="SSF54427">
    <property type="entry name" value="NTF2-like"/>
    <property type="match status" value="1"/>
</dbReference>
<dbReference type="Proteomes" id="UP000197003">
    <property type="component" value="Chromosome"/>
</dbReference>
<evidence type="ECO:0000313" key="2">
    <source>
        <dbReference type="EMBL" id="ASD64228.1"/>
    </source>
</evidence>